<dbReference type="PANTHER" id="PTHR30151:SF0">
    <property type="entry name" value="ABC TRANSPORTER PERMEASE PROTEIN MJ0413-RELATED"/>
    <property type="match status" value="1"/>
</dbReference>
<evidence type="ECO:0000256" key="7">
    <source>
        <dbReference type="SAM" id="Phobius"/>
    </source>
</evidence>
<feature type="transmembrane region" description="Helical" evidence="7">
    <location>
        <begin position="44"/>
        <end position="63"/>
    </location>
</feature>
<dbReference type="EMBL" id="ADLN01000096">
    <property type="protein sequence ID" value="EHI58542.1"/>
    <property type="molecule type" value="Genomic_DNA"/>
</dbReference>
<evidence type="ECO:0008006" key="10">
    <source>
        <dbReference type="Google" id="ProtNLM"/>
    </source>
</evidence>
<evidence type="ECO:0000256" key="6">
    <source>
        <dbReference type="ARBA" id="ARBA00023136"/>
    </source>
</evidence>
<keyword evidence="3" id="KW-1003">Cell membrane</keyword>
<gene>
    <name evidence="8" type="ORF">HMPREF9473_03501</name>
</gene>
<reference evidence="8 9" key="1">
    <citation type="submission" date="2011-08" db="EMBL/GenBank/DDBJ databases">
        <title>The Genome Sequence of Clostridium hathewayi WAL-18680.</title>
        <authorList>
            <consortium name="The Broad Institute Genome Sequencing Platform"/>
            <person name="Earl A."/>
            <person name="Ward D."/>
            <person name="Feldgarden M."/>
            <person name="Gevers D."/>
            <person name="Finegold S.M."/>
            <person name="Summanen P.H."/>
            <person name="Molitoris D.R."/>
            <person name="Song M."/>
            <person name="Daigneault M."/>
            <person name="Allen-Vercoe E."/>
            <person name="Young S.K."/>
            <person name="Zeng Q."/>
            <person name="Gargeya S."/>
            <person name="Fitzgerald M."/>
            <person name="Haas B."/>
            <person name="Abouelleil A."/>
            <person name="Alvarado L."/>
            <person name="Arachchi H.M."/>
            <person name="Berlin A."/>
            <person name="Brown A."/>
            <person name="Chapman S.B."/>
            <person name="Chen Z."/>
            <person name="Dunbar C."/>
            <person name="Freedman E."/>
            <person name="Gearin G."/>
            <person name="Gellesch M."/>
            <person name="Goldberg J."/>
            <person name="Griggs A."/>
            <person name="Gujja S."/>
            <person name="Heiman D."/>
            <person name="Howarth C."/>
            <person name="Larson L."/>
            <person name="Lui A."/>
            <person name="MacDonald P.J.P."/>
            <person name="Montmayeur A."/>
            <person name="Murphy C."/>
            <person name="Neiman D."/>
            <person name="Pearson M."/>
            <person name="Priest M."/>
            <person name="Roberts A."/>
            <person name="Saif S."/>
            <person name="Shea T."/>
            <person name="Shenoy N."/>
            <person name="Sisk P."/>
            <person name="Stolte C."/>
            <person name="Sykes S."/>
            <person name="Wortman J."/>
            <person name="Nusbaum C."/>
            <person name="Birren B."/>
        </authorList>
    </citation>
    <scope>NUCLEOTIDE SEQUENCE [LARGE SCALE GENOMIC DNA]</scope>
    <source>
        <strain evidence="8 9">WAL-18680</strain>
    </source>
</reference>
<comment type="subcellular location">
    <subcellularLocation>
        <location evidence="1">Cell membrane</location>
        <topology evidence="1">Multi-pass membrane protein</topology>
    </subcellularLocation>
</comment>
<dbReference type="AlphaFoldDB" id="G5IJ28"/>
<evidence type="ECO:0000256" key="3">
    <source>
        <dbReference type="ARBA" id="ARBA00022475"/>
    </source>
</evidence>
<keyword evidence="2" id="KW-0813">Transport</keyword>
<keyword evidence="4 7" id="KW-0812">Transmembrane</keyword>
<keyword evidence="5 7" id="KW-1133">Transmembrane helix</keyword>
<dbReference type="SUPFAM" id="SSF161098">
    <property type="entry name" value="MetI-like"/>
    <property type="match status" value="1"/>
</dbReference>
<evidence type="ECO:0000256" key="5">
    <source>
        <dbReference type="ARBA" id="ARBA00022989"/>
    </source>
</evidence>
<dbReference type="InterPro" id="IPR035906">
    <property type="entry name" value="MetI-like_sf"/>
</dbReference>
<dbReference type="Proteomes" id="UP000005384">
    <property type="component" value="Unassembled WGS sequence"/>
</dbReference>
<dbReference type="GO" id="GO:0005886">
    <property type="term" value="C:plasma membrane"/>
    <property type="evidence" value="ECO:0007669"/>
    <property type="project" value="UniProtKB-SubCell"/>
</dbReference>
<feature type="transmembrane region" description="Helical" evidence="7">
    <location>
        <begin position="133"/>
        <end position="153"/>
    </location>
</feature>
<keyword evidence="6 7" id="KW-0472">Membrane</keyword>
<dbReference type="HOGENOM" id="CLU_1508634_0_0_9"/>
<dbReference type="RefSeq" id="WP_006781491.1">
    <property type="nucleotide sequence ID" value="NZ_JH379028.1"/>
</dbReference>
<keyword evidence="9" id="KW-1185">Reference proteome</keyword>
<dbReference type="Gene3D" id="1.10.3720.10">
    <property type="entry name" value="MetI-like"/>
    <property type="match status" value="1"/>
</dbReference>
<evidence type="ECO:0000256" key="1">
    <source>
        <dbReference type="ARBA" id="ARBA00004651"/>
    </source>
</evidence>
<sequence length="178" mass="20461">MEKNNHDTVPDIEKEVPGIEENRPKIKMRKLKDFSDSKAQKYRVLLWVGIILGPVIWYVITLFDKPSLFLSTPHAVWAVTLQRIRDGYFFADIWASLKRVLIGYALGMACAIPMGFLMGWYRGFRSVTEPWLQFFRTIPPIATIPIMVVAFGVGENSKIAIIFIRHLPLQLDYDLPGH</sequence>
<dbReference type="PANTHER" id="PTHR30151">
    <property type="entry name" value="ALKANE SULFONATE ABC TRANSPORTER-RELATED, MEMBRANE SUBUNIT"/>
    <property type="match status" value="1"/>
</dbReference>
<accession>G5IJ28</accession>
<proteinExistence type="predicted"/>
<feature type="transmembrane region" description="Helical" evidence="7">
    <location>
        <begin position="101"/>
        <end position="121"/>
    </location>
</feature>
<organism evidence="8 9">
    <name type="scientific">Hungatella hathewayi WAL-18680</name>
    <dbReference type="NCBI Taxonomy" id="742737"/>
    <lineage>
        <taxon>Bacteria</taxon>
        <taxon>Bacillati</taxon>
        <taxon>Bacillota</taxon>
        <taxon>Clostridia</taxon>
        <taxon>Lachnospirales</taxon>
        <taxon>Lachnospiraceae</taxon>
        <taxon>Hungatella</taxon>
    </lineage>
</organism>
<dbReference type="PATRIC" id="fig|742737.3.peg.3480"/>
<protein>
    <recommendedName>
        <fullName evidence="10">ABC transmembrane type-1 domain-containing protein</fullName>
    </recommendedName>
</protein>
<name>G5IJ28_9FIRM</name>
<evidence type="ECO:0000313" key="8">
    <source>
        <dbReference type="EMBL" id="EHI58542.1"/>
    </source>
</evidence>
<comment type="caution">
    <text evidence="8">The sequence shown here is derived from an EMBL/GenBank/DDBJ whole genome shotgun (WGS) entry which is preliminary data.</text>
</comment>
<evidence type="ECO:0000256" key="2">
    <source>
        <dbReference type="ARBA" id="ARBA00022448"/>
    </source>
</evidence>
<evidence type="ECO:0000256" key="4">
    <source>
        <dbReference type="ARBA" id="ARBA00022692"/>
    </source>
</evidence>
<evidence type="ECO:0000313" key="9">
    <source>
        <dbReference type="Proteomes" id="UP000005384"/>
    </source>
</evidence>